<accession>X1VE76</accession>
<evidence type="ECO:0000256" key="2">
    <source>
        <dbReference type="ARBA" id="ARBA00022448"/>
    </source>
</evidence>
<feature type="non-terminal residue" evidence="4">
    <location>
        <position position="259"/>
    </location>
</feature>
<protein>
    <recommendedName>
        <fullName evidence="5">Extracellular solute-binding protein</fullName>
    </recommendedName>
</protein>
<organism evidence="4">
    <name type="scientific">marine sediment metagenome</name>
    <dbReference type="NCBI Taxonomy" id="412755"/>
    <lineage>
        <taxon>unclassified sequences</taxon>
        <taxon>metagenomes</taxon>
        <taxon>ecological metagenomes</taxon>
    </lineage>
</organism>
<evidence type="ECO:0000256" key="1">
    <source>
        <dbReference type="ARBA" id="ARBA00008520"/>
    </source>
</evidence>
<keyword evidence="3" id="KW-0732">Signal</keyword>
<reference evidence="4" key="1">
    <citation type="journal article" date="2014" name="Front. Microbiol.">
        <title>High frequency of phylogenetically diverse reductive dehalogenase-homologous genes in deep subseafloor sedimentary metagenomes.</title>
        <authorList>
            <person name="Kawai M."/>
            <person name="Futagami T."/>
            <person name="Toyoda A."/>
            <person name="Takaki Y."/>
            <person name="Nishi S."/>
            <person name="Hori S."/>
            <person name="Arai W."/>
            <person name="Tsubouchi T."/>
            <person name="Morono Y."/>
            <person name="Uchiyama I."/>
            <person name="Ito T."/>
            <person name="Fujiyama A."/>
            <person name="Inagaki F."/>
            <person name="Takami H."/>
        </authorList>
    </citation>
    <scope>NUCLEOTIDE SEQUENCE</scope>
    <source>
        <strain evidence="4">Expedition CK06-06</strain>
    </source>
</reference>
<comment type="similarity">
    <text evidence="1">Belongs to the bacterial solute-binding protein 1 family.</text>
</comment>
<evidence type="ECO:0008006" key="5">
    <source>
        <dbReference type="Google" id="ProtNLM"/>
    </source>
</evidence>
<evidence type="ECO:0000313" key="4">
    <source>
        <dbReference type="EMBL" id="GAJ15972.1"/>
    </source>
</evidence>
<dbReference type="PANTHER" id="PTHR43649:SF34">
    <property type="entry name" value="ABC TRANSPORTER PERIPLASMIC-BINDING PROTEIN YCJN-RELATED"/>
    <property type="match status" value="1"/>
</dbReference>
<dbReference type="PANTHER" id="PTHR43649">
    <property type="entry name" value="ARABINOSE-BINDING PROTEIN-RELATED"/>
    <property type="match status" value="1"/>
</dbReference>
<dbReference type="Gene3D" id="3.40.190.10">
    <property type="entry name" value="Periplasmic binding protein-like II"/>
    <property type="match status" value="2"/>
</dbReference>
<name>X1VE76_9ZZZZ</name>
<proteinExistence type="inferred from homology"/>
<comment type="caution">
    <text evidence="4">The sequence shown here is derived from an EMBL/GenBank/DDBJ whole genome shotgun (WGS) entry which is preliminary data.</text>
</comment>
<dbReference type="EMBL" id="BARW01026234">
    <property type="protein sequence ID" value="GAJ15972.1"/>
    <property type="molecule type" value="Genomic_DNA"/>
</dbReference>
<dbReference type="InterPro" id="IPR050490">
    <property type="entry name" value="Bact_solute-bd_prot1"/>
</dbReference>
<feature type="non-terminal residue" evidence="4">
    <location>
        <position position="1"/>
    </location>
</feature>
<gene>
    <name evidence="4" type="ORF">S12H4_42825</name>
</gene>
<keyword evidence="2" id="KW-0813">Transport</keyword>
<evidence type="ECO:0000256" key="3">
    <source>
        <dbReference type="ARBA" id="ARBA00022729"/>
    </source>
</evidence>
<sequence>SEGKLMGIPYYTYTLIQIYRQDVFDHPTERANFKAKYGYELAPATTWEQIVDQGEFFTRKAGELLKGETLDHDIYGLSMMAGRFPHVQDEVGARIWSKGGHWASPVRDAAGNLIGFTVTEEDKEIMEWACDNYVKCMPYTPPGTLAGYWDFSAAQFEAGNTMVIPSIYTSLWNWSSGVEDKVPGAKAVAVPTPGVRPYCGAFHFSPSVDSKNPEASYWLLKYIGSYICQKEMGEEGWSIVRRDVLEDPKYKAPDWYRQF</sequence>
<dbReference type="SUPFAM" id="SSF53850">
    <property type="entry name" value="Periplasmic binding protein-like II"/>
    <property type="match status" value="1"/>
</dbReference>
<dbReference type="AlphaFoldDB" id="X1VE76"/>